<organism evidence="1 2">
    <name type="scientific">Legionella longbeachae serogroup 1 (strain NSW150)</name>
    <dbReference type="NCBI Taxonomy" id="661367"/>
    <lineage>
        <taxon>Bacteria</taxon>
        <taxon>Pseudomonadati</taxon>
        <taxon>Pseudomonadota</taxon>
        <taxon>Gammaproteobacteria</taxon>
        <taxon>Legionellales</taxon>
        <taxon>Legionellaceae</taxon>
        <taxon>Legionella</taxon>
    </lineage>
</organism>
<keyword evidence="2" id="KW-1185">Reference proteome</keyword>
<accession>D3HP35</accession>
<dbReference type="OrthoDB" id="556081at2"/>
<dbReference type="AlphaFoldDB" id="D3HP35"/>
<dbReference type="eggNOG" id="ENOG502ZC02">
    <property type="taxonomic scope" value="Bacteria"/>
</dbReference>
<proteinExistence type="predicted"/>
<dbReference type="Pfam" id="PF10962">
    <property type="entry name" value="DUF2764"/>
    <property type="match status" value="1"/>
</dbReference>
<dbReference type="RefSeq" id="WP_003633308.1">
    <property type="nucleotide sequence ID" value="NC_013861.1"/>
</dbReference>
<protein>
    <submittedName>
        <fullName evidence="1">Putative V-type ATP synthase, subunit a</fullName>
    </submittedName>
</protein>
<dbReference type="HOGENOM" id="CLU_1223818_0_0_6"/>
<reference evidence="1 2" key="1">
    <citation type="journal article" date="2010" name="PLoS Genet.">
        <title>Analysis of the Legionella longbeachae genome and transcriptome uncovers unique strategies to cause Legionnaires' disease.</title>
        <authorList>
            <person name="Cazalet C."/>
            <person name="Gomez-Valero L."/>
            <person name="Rusniok C."/>
            <person name="Lomma M."/>
            <person name="Dervins-Ravault D."/>
            <person name="Newton H."/>
            <person name="Sansom F."/>
            <person name="Jarraud S."/>
            <person name="Zidane N."/>
            <person name="Ma L."/>
            <person name="Bouchier C."/>
            <person name="Etienne J."/>
            <person name="Hartland E."/>
            <person name="Buchrieser C."/>
        </authorList>
    </citation>
    <scope>NUCLEOTIDE SEQUENCE [LARGE SCALE GENOMIC DNA]</scope>
    <source>
        <strain evidence="1 2">NSW150</strain>
    </source>
</reference>
<dbReference type="InterPro" id="IPR024492">
    <property type="entry name" value="DUF2764"/>
</dbReference>
<evidence type="ECO:0000313" key="2">
    <source>
        <dbReference type="Proteomes" id="UP000001060"/>
    </source>
</evidence>
<evidence type="ECO:0000313" key="1">
    <source>
        <dbReference type="EMBL" id="CBJ10648.1"/>
    </source>
</evidence>
<dbReference type="EMBL" id="FN650140">
    <property type="protein sequence ID" value="CBJ10648.1"/>
    <property type="molecule type" value="Genomic_DNA"/>
</dbReference>
<name>D3HP35_LEGLN</name>
<dbReference type="STRING" id="661367.LLO_0320"/>
<sequence>MMPQYYTVVCSLPRMNASFKIQKTPISRLQLEKRLMLLPIEKHTVAVTLESLVWTSWFMPHQPVADLKDRFQHMMETQSIFLQEILTWFFDLRGVFAALRMRNEKKDPPNDPREYWITQWSYKLIRHWNEPDFGLRSRYPWLPKIAQDIARKDTVAVEEFLLSYIWKYLSTIETGHNFDFEAIIIYLLRWNIIHYWSQFDKENALNCLDELSNLLLNKQSLKEIILNDKGSVS</sequence>
<dbReference type="KEGG" id="llo:LLO_0320"/>
<gene>
    <name evidence="1" type="ordered locus">LLO_0320</name>
</gene>
<dbReference type="GeneID" id="40924548"/>
<dbReference type="Proteomes" id="UP000001060">
    <property type="component" value="Chromosome"/>
</dbReference>